<reference evidence="2" key="2">
    <citation type="submission" date="2014-06" db="EMBL/GenBank/DDBJ databases">
        <authorList>
            <person name="Aslett M."/>
        </authorList>
    </citation>
    <scope>NUCLEOTIDE SEQUENCE</scope>
</reference>
<evidence type="ECO:0000313" key="4">
    <source>
        <dbReference type="WBParaSite" id="EgrG_002051300"/>
    </source>
</evidence>
<accession>A0A068X4Y8</accession>
<dbReference type="InterPro" id="IPR001478">
    <property type="entry name" value="PDZ"/>
</dbReference>
<organism evidence="2">
    <name type="scientific">Echinococcus granulosus</name>
    <name type="common">Hydatid tapeworm</name>
    <dbReference type="NCBI Taxonomy" id="6210"/>
    <lineage>
        <taxon>Eukaryota</taxon>
        <taxon>Metazoa</taxon>
        <taxon>Spiralia</taxon>
        <taxon>Lophotrochozoa</taxon>
        <taxon>Platyhelminthes</taxon>
        <taxon>Cestoda</taxon>
        <taxon>Eucestoda</taxon>
        <taxon>Cyclophyllidea</taxon>
        <taxon>Taeniidae</taxon>
        <taxon>Echinococcus</taxon>
        <taxon>Echinococcus granulosus group</taxon>
    </lineage>
</organism>
<proteinExistence type="predicted"/>
<gene>
    <name evidence="2" type="ORF">EgrG_002051300</name>
</gene>
<dbReference type="GO" id="GO:0016301">
    <property type="term" value="F:kinase activity"/>
    <property type="evidence" value="ECO:0007669"/>
    <property type="project" value="UniProtKB-KW"/>
</dbReference>
<name>A0A068X4Y8_ECHGR</name>
<dbReference type="SUPFAM" id="SSF50156">
    <property type="entry name" value="PDZ domain-like"/>
    <property type="match status" value="1"/>
</dbReference>
<evidence type="ECO:0000313" key="3">
    <source>
        <dbReference type="Proteomes" id="UP000492820"/>
    </source>
</evidence>
<reference evidence="4" key="3">
    <citation type="submission" date="2020-10" db="UniProtKB">
        <authorList>
            <consortium name="WormBaseParasite"/>
        </authorList>
    </citation>
    <scope>IDENTIFICATION</scope>
</reference>
<protein>
    <submittedName>
        <fullName evidence="2 4">Membrane associated guanylate kinase inverted</fullName>
    </submittedName>
</protein>
<dbReference type="InterPro" id="IPR036034">
    <property type="entry name" value="PDZ_sf"/>
</dbReference>
<dbReference type="EMBL" id="LK028674">
    <property type="protein sequence ID" value="CDS24989.1"/>
    <property type="molecule type" value="Genomic_DNA"/>
</dbReference>
<dbReference type="Proteomes" id="UP000492820">
    <property type="component" value="Unassembled WGS sequence"/>
</dbReference>
<dbReference type="OrthoDB" id="66881at2759"/>
<keyword evidence="2" id="KW-0418">Kinase</keyword>
<dbReference type="AlphaFoldDB" id="A0A068X4Y8"/>
<sequence length="240" mass="25978">MGKMKDPRLRASLGGRDVLLLLASKTKERAVFFPVTLFRSSRGLGFAIRRGRGCNQMPFTVSRVIEGGPAHLDGRLKIKGLCWSVTLLHLKMDLQQSGRLKVGFHPPSAANSSQCCRGLGRRRVAADQWFQDGGLQHSSTPPLLPGRWLGRRERRTPLPSAHWRGEEFRCAVVAAAAASTCALLRTLLSTAAHTVFSPRGGAAATTGDSATTAISPPTGVMYLFIHAQFTHRIPSSTLLG</sequence>
<evidence type="ECO:0000259" key="1">
    <source>
        <dbReference type="PROSITE" id="PS50106"/>
    </source>
</evidence>
<evidence type="ECO:0000313" key="2">
    <source>
        <dbReference type="EMBL" id="CDS24989.1"/>
    </source>
</evidence>
<keyword evidence="2" id="KW-0808">Transferase</keyword>
<feature type="domain" description="PDZ" evidence="1">
    <location>
        <begin position="34"/>
        <end position="77"/>
    </location>
</feature>
<reference evidence="2 3" key="1">
    <citation type="journal article" date="2013" name="Nature">
        <title>The genomes of four tapeworm species reveal adaptations to parasitism.</title>
        <authorList>
            <person name="Tsai I.J."/>
            <person name="Zarowiecki M."/>
            <person name="Holroyd N."/>
            <person name="Garciarrubio A."/>
            <person name="Sanchez-Flores A."/>
            <person name="Brooks K.L."/>
            <person name="Tracey A."/>
            <person name="Bobes R.J."/>
            <person name="Fragoso G."/>
            <person name="Sciutto E."/>
            <person name="Aslett M."/>
            <person name="Beasley H."/>
            <person name="Bennett H.M."/>
            <person name="Cai J."/>
            <person name="Camicia F."/>
            <person name="Clark R."/>
            <person name="Cucher M."/>
            <person name="De Silva N."/>
            <person name="Day T.A."/>
            <person name="Deplazes P."/>
            <person name="Estrada K."/>
            <person name="Fernandez C."/>
            <person name="Holland P.W."/>
            <person name="Hou J."/>
            <person name="Hu S."/>
            <person name="Huckvale T."/>
            <person name="Hung S.S."/>
            <person name="Kamenetzky L."/>
            <person name="Keane J.A."/>
            <person name="Kiss F."/>
            <person name="Koziol U."/>
            <person name="Lambert O."/>
            <person name="Liu K."/>
            <person name="Luo X."/>
            <person name="Luo Y."/>
            <person name="Macchiaroli N."/>
            <person name="Nichol S."/>
            <person name="Paps J."/>
            <person name="Parkinson J."/>
            <person name="Pouchkina-Stantcheva N."/>
            <person name="Riddiford N."/>
            <person name="Rosenzvit M."/>
            <person name="Salinas G."/>
            <person name="Wasmuth J.D."/>
            <person name="Zamanian M."/>
            <person name="Zheng Y."/>
            <person name="Cai X."/>
            <person name="Soberon X."/>
            <person name="Olson P.D."/>
            <person name="Laclette J.P."/>
            <person name="Brehm K."/>
            <person name="Berriman M."/>
            <person name="Garciarrubio A."/>
            <person name="Bobes R.J."/>
            <person name="Fragoso G."/>
            <person name="Sanchez-Flores A."/>
            <person name="Estrada K."/>
            <person name="Cevallos M.A."/>
            <person name="Morett E."/>
            <person name="Gonzalez V."/>
            <person name="Portillo T."/>
            <person name="Ochoa-Leyva A."/>
            <person name="Jose M.V."/>
            <person name="Sciutto E."/>
            <person name="Landa A."/>
            <person name="Jimenez L."/>
            <person name="Valdes V."/>
            <person name="Carrero J.C."/>
            <person name="Larralde C."/>
            <person name="Morales-Montor J."/>
            <person name="Limon-Lason J."/>
            <person name="Soberon X."/>
            <person name="Laclette J.P."/>
        </authorList>
    </citation>
    <scope>NUCLEOTIDE SEQUENCE [LARGE SCALE GENOMIC DNA]</scope>
</reference>
<dbReference type="Gene3D" id="2.30.42.10">
    <property type="match status" value="1"/>
</dbReference>
<dbReference type="PROSITE" id="PS50106">
    <property type="entry name" value="PDZ"/>
    <property type="match status" value="1"/>
</dbReference>
<dbReference type="WBParaSite" id="EgrG_002051300">
    <property type="protein sequence ID" value="EgrG_002051300"/>
    <property type="gene ID" value="EgrG_002051300"/>
</dbReference>